<accession>A0A9D1CRR1</accession>
<reference evidence="2" key="1">
    <citation type="submission" date="2020-10" db="EMBL/GenBank/DDBJ databases">
        <authorList>
            <person name="Gilroy R."/>
        </authorList>
    </citation>
    <scope>NUCLEOTIDE SEQUENCE</scope>
    <source>
        <strain evidence="2">ChiSxjej2B14-6234</strain>
    </source>
</reference>
<gene>
    <name evidence="2" type="ORF">IAB73_06105</name>
</gene>
<evidence type="ECO:0000313" key="2">
    <source>
        <dbReference type="EMBL" id="HIQ71764.1"/>
    </source>
</evidence>
<dbReference type="SUPFAM" id="SSF56059">
    <property type="entry name" value="Glutathione synthetase ATP-binding domain-like"/>
    <property type="match status" value="1"/>
</dbReference>
<dbReference type="EMBL" id="DVFJ01000017">
    <property type="protein sequence ID" value="HIQ71764.1"/>
    <property type="molecule type" value="Genomic_DNA"/>
</dbReference>
<dbReference type="Gene3D" id="3.30.470.20">
    <property type="entry name" value="ATP-grasp fold, B domain"/>
    <property type="match status" value="1"/>
</dbReference>
<organism evidence="2 3">
    <name type="scientific">Candidatus Onthenecus intestinigallinarum</name>
    <dbReference type="NCBI Taxonomy" id="2840875"/>
    <lineage>
        <taxon>Bacteria</taxon>
        <taxon>Bacillati</taxon>
        <taxon>Bacillota</taxon>
        <taxon>Clostridia</taxon>
        <taxon>Eubacteriales</taxon>
        <taxon>Candidatus Onthenecus</taxon>
    </lineage>
</organism>
<evidence type="ECO:0000313" key="3">
    <source>
        <dbReference type="Proteomes" id="UP000886887"/>
    </source>
</evidence>
<reference evidence="2" key="2">
    <citation type="journal article" date="2021" name="PeerJ">
        <title>Extensive microbial diversity within the chicken gut microbiome revealed by metagenomics and culture.</title>
        <authorList>
            <person name="Gilroy R."/>
            <person name="Ravi A."/>
            <person name="Getino M."/>
            <person name="Pursley I."/>
            <person name="Horton D.L."/>
            <person name="Alikhan N.F."/>
            <person name="Baker D."/>
            <person name="Gharbi K."/>
            <person name="Hall N."/>
            <person name="Watson M."/>
            <person name="Adriaenssens E.M."/>
            <person name="Foster-Nyarko E."/>
            <person name="Jarju S."/>
            <person name="Secka A."/>
            <person name="Antonio M."/>
            <person name="Oren A."/>
            <person name="Chaudhuri R.R."/>
            <person name="La Ragione R."/>
            <person name="Hildebrand F."/>
            <person name="Pallen M.J."/>
        </authorList>
    </citation>
    <scope>NUCLEOTIDE SEQUENCE</scope>
    <source>
        <strain evidence="2">ChiSxjej2B14-6234</strain>
    </source>
</reference>
<feature type="domain" description="Alpha-L-glutamate ligase-related protein ATP-grasp" evidence="1">
    <location>
        <begin position="80"/>
        <end position="315"/>
    </location>
</feature>
<sequence length="334" mass="36523">MGRIRYLLARARRMDYAAMARTARELSEKTGKPAAWLMADMAVCAARYGAGYVDYKIAQMYRLNAAQRATQITRGVSNAIVRRMNDRAYWHFFDDKSQFNTLFADQVRRAWLNLKDADAASFRAFLVGKGPLICKPLDGSSGQGILKITPDQYAKPDALYASLRAAGIGIVEECVVQHEALAALCPTSVNTLRIATLLGDKKQGVVYAYLRIGNGKVMDNVDCGGMAAPVDLKTGVLCGVGANKAGDAFERHPMTGARIPGTAIPYWQEAVAMCLEASRVVPQVRFVAWDVAITPDGPVFIEGNSFPSHAIPQFAAHFPDGIGILPRFWEFIDL</sequence>
<dbReference type="AlphaFoldDB" id="A0A9D1CRR1"/>
<dbReference type="Pfam" id="PF14397">
    <property type="entry name" value="ATPgrasp_ST"/>
    <property type="match status" value="1"/>
</dbReference>
<evidence type="ECO:0000259" key="1">
    <source>
        <dbReference type="Pfam" id="PF14397"/>
    </source>
</evidence>
<dbReference type="Proteomes" id="UP000886887">
    <property type="component" value="Unassembled WGS sequence"/>
</dbReference>
<name>A0A9D1CRR1_9FIRM</name>
<protein>
    <recommendedName>
        <fullName evidence="1">Alpha-L-glutamate ligase-related protein ATP-grasp domain-containing protein</fullName>
    </recommendedName>
</protein>
<dbReference type="InterPro" id="IPR039523">
    <property type="entry name" value="RimK-rel_E_lig_ATP-grasp"/>
</dbReference>
<proteinExistence type="predicted"/>
<comment type="caution">
    <text evidence="2">The sequence shown here is derived from an EMBL/GenBank/DDBJ whole genome shotgun (WGS) entry which is preliminary data.</text>
</comment>